<sequence length="210" mass="24097">MIKTRQRKIVLFEFEENRDTQECIAFITKHLPLLKYHTLGFRGQIAQELESFLHSHHLSFALLSGELPTRDMKSYLQKESVALVKDSKKDNDTPRDEAKYEQNAFERTLWIHRIVRSGEEIHHNGDIVIESRVNSGARIVAEGNLYLFGECSGSIEAQGDFIICHKIFTPAILLQDTIISQDILHTINQSNALFKMIFKNGDNIETKDLA</sequence>
<dbReference type="Gene3D" id="2.160.20.70">
    <property type="match status" value="1"/>
</dbReference>
<dbReference type="PANTHER" id="PTHR34108:SF1">
    <property type="entry name" value="SEPTUM SITE-DETERMINING PROTEIN MINC"/>
    <property type="match status" value="1"/>
</dbReference>
<dbReference type="SUPFAM" id="SSF63848">
    <property type="entry name" value="Cell-division inhibitor MinC, C-terminal domain"/>
    <property type="match status" value="1"/>
</dbReference>
<dbReference type="GO" id="GO:0000917">
    <property type="term" value="P:division septum assembly"/>
    <property type="evidence" value="ECO:0007669"/>
    <property type="project" value="UniProtKB-KW"/>
</dbReference>
<proteinExistence type="inferred from homology"/>
<dbReference type="InterPro" id="IPR036145">
    <property type="entry name" value="MinC_C_sf"/>
</dbReference>
<dbReference type="OrthoDB" id="5323841at2"/>
<dbReference type="EMBL" id="JRMQ02000002">
    <property type="protein sequence ID" value="TLE02884.1"/>
    <property type="molecule type" value="Genomic_DNA"/>
</dbReference>
<dbReference type="AlphaFoldDB" id="A0A099BB25"/>
<keyword evidence="8" id="KW-1185">Reference proteome</keyword>
<protein>
    <submittedName>
        <fullName evidence="7">Septum site-determining protein MinC</fullName>
    </submittedName>
</protein>
<evidence type="ECO:0000313" key="7">
    <source>
        <dbReference type="EMBL" id="TLE02884.1"/>
    </source>
</evidence>
<evidence type="ECO:0000256" key="1">
    <source>
        <dbReference type="ARBA" id="ARBA00006291"/>
    </source>
</evidence>
<dbReference type="GeneID" id="82320702"/>
<evidence type="ECO:0000256" key="2">
    <source>
        <dbReference type="ARBA" id="ARBA00022618"/>
    </source>
</evidence>
<gene>
    <name evidence="7" type="ORF">LS65_002880</name>
</gene>
<evidence type="ECO:0000259" key="6">
    <source>
        <dbReference type="Pfam" id="PF03775"/>
    </source>
</evidence>
<dbReference type="STRING" id="425400.LS65_06985"/>
<evidence type="ECO:0000313" key="8">
    <source>
        <dbReference type="Proteomes" id="UP000029707"/>
    </source>
</evidence>
<dbReference type="eggNOG" id="COG0850">
    <property type="taxonomic scope" value="Bacteria"/>
</dbReference>
<accession>A0A099BB25</accession>
<evidence type="ECO:0000256" key="4">
    <source>
        <dbReference type="ARBA" id="ARBA00023306"/>
    </source>
</evidence>
<dbReference type="Proteomes" id="UP000029707">
    <property type="component" value="Unassembled WGS sequence"/>
</dbReference>
<comment type="similarity">
    <text evidence="1">Belongs to the MinC family.</text>
</comment>
<dbReference type="GO" id="GO:0000902">
    <property type="term" value="P:cell morphogenesis"/>
    <property type="evidence" value="ECO:0007669"/>
    <property type="project" value="InterPro"/>
</dbReference>
<name>A0A099BB25_9HELI</name>
<reference evidence="7 8" key="1">
    <citation type="journal article" date="2014" name="Genome Announc.">
        <title>Draft genome sequences of eight enterohepatic helicobacter species isolated from both laboratory and wild rodents.</title>
        <authorList>
            <person name="Sheh A."/>
            <person name="Shen Z."/>
            <person name="Fox J.G."/>
        </authorList>
    </citation>
    <scope>NUCLEOTIDE SEQUENCE [LARGE SCALE GENOMIC DNA]</scope>
    <source>
        <strain evidence="7 8">MIT 01-6451</strain>
    </source>
</reference>
<keyword evidence="3" id="KW-0717">Septation</keyword>
<keyword evidence="4" id="KW-0131">Cell cycle</keyword>
<organism evidence="7 8">
    <name type="scientific">Helicobacter japonicus</name>
    <dbReference type="NCBI Taxonomy" id="425400"/>
    <lineage>
        <taxon>Bacteria</taxon>
        <taxon>Pseudomonadati</taxon>
        <taxon>Campylobacterota</taxon>
        <taxon>Epsilonproteobacteria</taxon>
        <taxon>Campylobacterales</taxon>
        <taxon>Helicobacteraceae</taxon>
        <taxon>Helicobacter</taxon>
    </lineage>
</organism>
<evidence type="ECO:0000256" key="3">
    <source>
        <dbReference type="ARBA" id="ARBA00023210"/>
    </source>
</evidence>
<comment type="function">
    <text evidence="5">Cell division inhibitor that blocks the formation of polar Z ring septums. Rapidly oscillates between the poles of the cell to destabilize FtsZ filaments that have formed before they mature into polar Z rings. Prevents FtsZ polymerization.</text>
</comment>
<dbReference type="InterPro" id="IPR016098">
    <property type="entry name" value="CAP/MinC_C"/>
</dbReference>
<dbReference type="InterPro" id="IPR005526">
    <property type="entry name" value="Septum_form_inhib_MinC_C"/>
</dbReference>
<comment type="caution">
    <text evidence="7">The sequence shown here is derived from an EMBL/GenBank/DDBJ whole genome shotgun (WGS) entry which is preliminary data.</text>
</comment>
<dbReference type="GO" id="GO:1901891">
    <property type="term" value="P:regulation of cell septum assembly"/>
    <property type="evidence" value="ECO:0007669"/>
    <property type="project" value="InterPro"/>
</dbReference>
<evidence type="ECO:0000256" key="5">
    <source>
        <dbReference type="ARBA" id="ARBA00025606"/>
    </source>
</evidence>
<dbReference type="InterPro" id="IPR013033">
    <property type="entry name" value="MinC"/>
</dbReference>
<keyword evidence="2" id="KW-0132">Cell division</keyword>
<dbReference type="PANTHER" id="PTHR34108">
    <property type="entry name" value="SEPTUM SITE-DETERMINING PROTEIN MINC"/>
    <property type="match status" value="1"/>
</dbReference>
<dbReference type="Pfam" id="PF03775">
    <property type="entry name" value="MinC_C"/>
    <property type="match status" value="1"/>
</dbReference>
<dbReference type="RefSeq" id="WP_034362650.1">
    <property type="nucleotide sequence ID" value="NZ_CAJUDB010000001.1"/>
</dbReference>
<feature type="domain" description="Septum formation inhibitor MinC C-terminal" evidence="6">
    <location>
        <begin position="111"/>
        <end position="179"/>
    </location>
</feature>